<comment type="caution">
    <text evidence="1">The sequence shown here is derived from an EMBL/GenBank/DDBJ whole genome shotgun (WGS) entry which is preliminary data.</text>
</comment>
<dbReference type="InterPro" id="IPR029058">
    <property type="entry name" value="AB_hydrolase_fold"/>
</dbReference>
<name>A0ABU5G9G7_9ACTO</name>
<gene>
    <name evidence="1" type="ORF">R6G86_07460</name>
</gene>
<evidence type="ECO:0000313" key="1">
    <source>
        <dbReference type="EMBL" id="MDY5133574.1"/>
    </source>
</evidence>
<dbReference type="EMBL" id="JAWNGA010000014">
    <property type="protein sequence ID" value="MDY5133574.1"/>
    <property type="molecule type" value="Genomic_DNA"/>
</dbReference>
<dbReference type="RefSeq" id="WP_320755471.1">
    <property type="nucleotide sequence ID" value="NZ_CP171105.1"/>
</dbReference>
<proteinExistence type="predicted"/>
<dbReference type="SUPFAM" id="SSF50993">
    <property type="entry name" value="Peptidase/esterase 'gauge' domain"/>
    <property type="match status" value="1"/>
</dbReference>
<dbReference type="Proteomes" id="UP001275049">
    <property type="component" value="Unassembled WGS sequence"/>
</dbReference>
<protein>
    <recommendedName>
        <fullName evidence="3">Ig-like domain-containing protein</fullName>
    </recommendedName>
</protein>
<dbReference type="Gene3D" id="3.40.50.1820">
    <property type="entry name" value="alpha/beta hydrolase"/>
    <property type="match status" value="1"/>
</dbReference>
<organism evidence="1 2">
    <name type="scientific">Actinotignum urinale</name>
    <dbReference type="NCBI Taxonomy" id="190146"/>
    <lineage>
        <taxon>Bacteria</taxon>
        <taxon>Bacillati</taxon>
        <taxon>Actinomycetota</taxon>
        <taxon>Actinomycetes</taxon>
        <taxon>Actinomycetales</taxon>
        <taxon>Actinomycetaceae</taxon>
        <taxon>Actinotignum</taxon>
    </lineage>
</organism>
<sequence>MKPTLISQFENLAALTNTAAQTKWARHGEWWYYSDSATGLLMRVPISDPDDWDLDEHNMQRLRPSTHPVFHHNQTEYSEVISQDISRDGNYTCSATRSPSDDIIRLDVREAKSQRIVFSKSLRGWMLDRIYLSKNGEGIYFTCPSSSHHSKSLWAIIADSRKAQHPICLFAGHSGDNLSVSRTTSQRFLKVIHTSSSRRVFTLIDLDTTQIHSGIEVATGLASKHYTFEHLECEGIDFAFLIDYISEGQVDIRRAATTSLIGTAIDNTGQYFARNAGLANKIELRGLNSMSQYGIAHPRTLKGITNFSAPNTQRLWYGTAYDSLIGFSADIDTGVIDNVLSK</sequence>
<evidence type="ECO:0000313" key="2">
    <source>
        <dbReference type="Proteomes" id="UP001275049"/>
    </source>
</evidence>
<evidence type="ECO:0008006" key="3">
    <source>
        <dbReference type="Google" id="ProtNLM"/>
    </source>
</evidence>
<keyword evidence="2" id="KW-1185">Reference proteome</keyword>
<dbReference type="Gene3D" id="2.130.10.120">
    <property type="entry name" value="Prolyl oligopeptidase, N-terminal domain"/>
    <property type="match status" value="1"/>
</dbReference>
<reference evidence="1 2" key="1">
    <citation type="submission" date="2023-10" db="EMBL/GenBank/DDBJ databases">
        <title>Whole Genome based description of the genera Actinobaculum and Actinotignum reveals a complex phylogenetic relationship within the species included in the genus Actinotignum.</title>
        <authorList>
            <person name="Jensen C.S."/>
            <person name="Dargis R."/>
            <person name="Kemp M."/>
            <person name="Christensen J.J."/>
        </authorList>
    </citation>
    <scope>NUCLEOTIDE SEQUENCE [LARGE SCALE GENOMIC DNA]</scope>
    <source>
        <strain evidence="1 2">SLA_B974</strain>
    </source>
</reference>
<accession>A0ABU5G9G7</accession>